<dbReference type="EMBL" id="AB737833">
    <property type="protein sequence ID" value="BAM95030.1"/>
    <property type="molecule type" value="Genomic_DNA"/>
</dbReference>
<evidence type="ECO:0000313" key="1">
    <source>
        <dbReference type="EMBL" id="BAM95030.1"/>
    </source>
</evidence>
<reference evidence="1" key="1">
    <citation type="journal article" date="2013" name="Appl. Environ. Microbiol.">
        <title>Genetic analysis of capsular polysaccharide synthesis gene clusters from all serotypes of Streptococcus suis: potential mechanisms for generation of capsular variation.</title>
        <authorList>
            <person name="Okura M."/>
            <person name="Takamatsu D."/>
            <person name="Maruyama F."/>
            <person name="Nozawa T."/>
            <person name="Nakagawa I."/>
            <person name="Osaki M."/>
            <person name="Sekizaki T."/>
            <person name="Gottschalk M."/>
            <person name="Kumagai Y."/>
            <person name="Hamada S."/>
        </authorList>
    </citation>
    <scope>NUCLEOTIDE SEQUENCE</scope>
    <source>
        <strain evidence="1">92-1191</strain>
    </source>
</reference>
<protein>
    <submittedName>
        <fullName evidence="1">Putative transposase remnant</fullName>
    </submittedName>
    <submittedName>
        <fullName evidence="2">Transposase, ISSpnII</fullName>
    </submittedName>
</protein>
<dbReference type="RefSeq" id="WP_024419022.1">
    <property type="nucleotide sequence ID" value="NZ_CEJM01000132.1"/>
</dbReference>
<evidence type="ECO:0000313" key="3">
    <source>
        <dbReference type="Proteomes" id="UP000073388"/>
    </source>
</evidence>
<dbReference type="Proteomes" id="UP000073388">
    <property type="component" value="Unassembled WGS sequence"/>
</dbReference>
<reference evidence="2 3" key="2">
    <citation type="submission" date="2016-02" db="EMBL/GenBank/DDBJ databases">
        <authorList>
            <consortium name="Pathogen Informatics"/>
        </authorList>
    </citation>
    <scope>NUCLEOTIDE SEQUENCE [LARGE SCALE GENOMIC DNA]</scope>
    <source>
        <strain evidence="2 3">LSS99</strain>
    </source>
</reference>
<dbReference type="InterPro" id="IPR009057">
    <property type="entry name" value="Homeodomain-like_sf"/>
</dbReference>
<sequence length="110" mass="12644">MEFTNEMITELKTALKDKNLAPYHKRIQAVYLRAIQTPYKSIMDMLDVSHDTVWRLTKKYQEHGLTCLTSDARGGRRHAYMTVEEEQTFLSEQLACAVNGEFVTVETSLG</sequence>
<dbReference type="SUPFAM" id="SSF46689">
    <property type="entry name" value="Homeodomain-like"/>
    <property type="match status" value="1"/>
</dbReference>
<organism evidence="1">
    <name type="scientific">Streptococcus suis</name>
    <dbReference type="NCBI Taxonomy" id="1307"/>
    <lineage>
        <taxon>Bacteria</taxon>
        <taxon>Bacillati</taxon>
        <taxon>Bacillota</taxon>
        <taxon>Bacilli</taxon>
        <taxon>Lactobacillales</taxon>
        <taxon>Streptococcaceae</taxon>
        <taxon>Streptococcus</taxon>
    </lineage>
</organism>
<dbReference type="AlphaFoldDB" id="M1VDY6"/>
<gene>
    <name evidence="1" type="primary">tnp29-1</name>
    <name evidence="2" type="ORF">ERS132461_01395</name>
</gene>
<evidence type="ECO:0000313" key="2">
    <source>
        <dbReference type="EMBL" id="CYW14018.1"/>
    </source>
</evidence>
<proteinExistence type="predicted"/>
<dbReference type="Pfam" id="PF13384">
    <property type="entry name" value="HTH_23"/>
    <property type="match status" value="1"/>
</dbReference>
<dbReference type="EMBL" id="FIIX01000029">
    <property type="protein sequence ID" value="CYW14018.1"/>
    <property type="molecule type" value="Genomic_DNA"/>
</dbReference>
<accession>M1VDY6</accession>
<name>M1VDY6_STRSU</name>